<reference evidence="2" key="1">
    <citation type="journal article" date="2014" name="Microb. Cell Fact.">
        <title>Exploiting Issatchenkia orientalis SD108 for succinic acid production.</title>
        <authorList>
            <person name="Xiao H."/>
            <person name="Shao Z."/>
            <person name="Jiang Y."/>
            <person name="Dole S."/>
            <person name="Zhao H."/>
        </authorList>
    </citation>
    <scope>NUCLEOTIDE SEQUENCE [LARGE SCALE GENOMIC DNA]</scope>
    <source>
        <strain evidence="2">SD108</strain>
    </source>
</reference>
<organism evidence="1 2">
    <name type="scientific">Pichia kudriavzevii</name>
    <name type="common">Yeast</name>
    <name type="synonym">Issatchenkia orientalis</name>
    <dbReference type="NCBI Taxonomy" id="4909"/>
    <lineage>
        <taxon>Eukaryota</taxon>
        <taxon>Fungi</taxon>
        <taxon>Dikarya</taxon>
        <taxon>Ascomycota</taxon>
        <taxon>Saccharomycotina</taxon>
        <taxon>Pichiomycetes</taxon>
        <taxon>Pichiales</taxon>
        <taxon>Pichiaceae</taxon>
        <taxon>Pichia</taxon>
    </lineage>
</organism>
<accession>A0A099NSC3</accession>
<evidence type="ECO:0000313" key="1">
    <source>
        <dbReference type="EMBL" id="KGK34899.1"/>
    </source>
</evidence>
<evidence type="ECO:0000313" key="2">
    <source>
        <dbReference type="Proteomes" id="UP000029867"/>
    </source>
</evidence>
<gene>
    <name evidence="1" type="ORF">JL09_g5952</name>
</gene>
<dbReference type="AlphaFoldDB" id="A0A099NSC3"/>
<dbReference type="VEuPathDB" id="FungiDB:C5L36_0E01740"/>
<comment type="caution">
    <text evidence="1">The sequence shown here is derived from an EMBL/GenBank/DDBJ whole genome shotgun (WGS) entry which is preliminary data.</text>
</comment>
<dbReference type="Proteomes" id="UP000029867">
    <property type="component" value="Unassembled WGS sequence"/>
</dbReference>
<dbReference type="HOGENOM" id="CLU_1235178_0_0_1"/>
<proteinExistence type="predicted"/>
<protein>
    <submittedName>
        <fullName evidence="1">Uncharacterized protein</fullName>
    </submittedName>
</protein>
<dbReference type="EMBL" id="JQFK01001172">
    <property type="protein sequence ID" value="KGK34899.1"/>
    <property type="molecule type" value="Genomic_DNA"/>
</dbReference>
<name>A0A099NSC3_PICKU</name>
<sequence>MDLPFNELVNVLNEILEEELIFQNSDWMRYFFLVHLNKHYEAINKNILANVDFLSFSGSMKTFKALQFMWNKQYLSMDELKEDLSFFYEATGKSDHILLMYHFKSIELIKSTQIDNLELQIHELKKNISTLSSIFTKKIHGGAVSLFIGEMSSATNDELQKFKGKELFERIEKRKISILNYLLIRKKIEIKDMDVVVVSRFNLNFETIMLLWEYNLQKRNNQYN</sequence>